<protein>
    <submittedName>
        <fullName evidence="2">VP2 minor structural protein</fullName>
    </submittedName>
</protein>
<feature type="region of interest" description="Disordered" evidence="1">
    <location>
        <begin position="144"/>
        <end position="163"/>
    </location>
</feature>
<sequence>MAGAAIASLLGGVASSAASSLVGAGANAINQSVEFGYNQQLQQNSFQHDINMLGNQVKATGHLQAQLYKIRELQALQGGYTPTDAARLSLGAPTSKVLDWAGTRYYAPGAMRTSSYSGAMMPNPVTFGQRVQVPQQTKLNRAQSLYSDSWGQPQASRSTESTTLSRTESWVSNQAGLRDYYRTAFVSPPGSASSGSVRSTGSSIRIGSSSVFVPHRGSSHA</sequence>
<evidence type="ECO:0000256" key="1">
    <source>
        <dbReference type="SAM" id="MobiDB-lite"/>
    </source>
</evidence>
<reference evidence="2" key="1">
    <citation type="submission" date="2017-11" db="EMBL/GenBank/DDBJ databases">
        <title>Two novel noroviruses and a novel norovirus genogroup in California sea lions.</title>
        <authorList>
            <person name="Woo P.C.Y."/>
            <person name="Teng J.L.L."/>
            <person name="Chan W.M."/>
            <person name="Lau S.K.P."/>
            <person name="Yuen K.Y."/>
        </authorList>
    </citation>
    <scope>NUCLEOTIDE SEQUENCE</scope>
    <source>
        <strain evidence="2">Csl/NoV1/PF080916-1</strain>
    </source>
</reference>
<proteinExistence type="predicted"/>
<dbReference type="Pfam" id="PF03035">
    <property type="entry name" value="RNA_capsid"/>
    <property type="match status" value="1"/>
</dbReference>
<feature type="compositionally biased region" description="Low complexity" evidence="1">
    <location>
        <begin position="189"/>
        <end position="213"/>
    </location>
</feature>
<dbReference type="EMBL" id="MG572714">
    <property type="protein sequence ID" value="AUO60019.1"/>
    <property type="molecule type" value="Genomic_RNA"/>
</dbReference>
<name>A0A2R2ZGC9_9CALI</name>
<evidence type="ECO:0000313" key="2">
    <source>
        <dbReference type="EMBL" id="AUO60019.1"/>
    </source>
</evidence>
<feature type="region of interest" description="Disordered" evidence="1">
    <location>
        <begin position="189"/>
        <end position="221"/>
    </location>
</feature>
<dbReference type="InterPro" id="IPR004278">
    <property type="entry name" value="VP2"/>
</dbReference>
<organism evidence="2">
    <name type="scientific">California sea lion norovirus</name>
    <dbReference type="NCBI Taxonomy" id="2070151"/>
    <lineage>
        <taxon>Viruses</taxon>
        <taxon>Riboviria</taxon>
        <taxon>Orthornavirae</taxon>
        <taxon>Pisuviricota</taxon>
        <taxon>Pisoniviricetes</taxon>
        <taxon>Picornavirales</taxon>
        <taxon>Caliciviridae</taxon>
        <taxon>Norovirus</taxon>
    </lineage>
</organism>
<accession>A0A2R2ZGC9</accession>
<feature type="compositionally biased region" description="Polar residues" evidence="1">
    <location>
        <begin position="144"/>
        <end position="155"/>
    </location>
</feature>